<dbReference type="InterPro" id="IPR051159">
    <property type="entry name" value="Hexapeptide_acetyltransf"/>
</dbReference>
<dbReference type="AlphaFoldDB" id="G5SVV8"/>
<evidence type="ECO:0000256" key="3">
    <source>
        <dbReference type="ARBA" id="ARBA00023315"/>
    </source>
</evidence>
<proteinExistence type="predicted"/>
<dbReference type="HOGENOM" id="CLU_051638_7_1_10"/>
<sequence length="202" mass="22405">MPKRNTNRIYNALYRYYIAYNSILCKIIVRFKLLFQDVIIGNECVFYGNMTFEVGNGGKMVIGDRCIFRSKKTSNRIGLNHRCIFSTTPVDSSCELRIGNDCGFSGTSIWCFKKIIIGNNVRCGANSLIMDGDAHFEDERTSPPKPIIIEDNVFIGANVVVKKGVTIGRNSVIGMNSVVTHSVPANSIAVGNPCRIIKQISI</sequence>
<evidence type="ECO:0000256" key="2">
    <source>
        <dbReference type="ARBA" id="ARBA00022737"/>
    </source>
</evidence>
<dbReference type="CDD" id="cd04647">
    <property type="entry name" value="LbH_MAT_like"/>
    <property type="match status" value="1"/>
</dbReference>
<dbReference type="eggNOG" id="COG0110">
    <property type="taxonomic scope" value="Bacteria"/>
</dbReference>
<keyword evidence="3" id="KW-0012">Acyltransferase</keyword>
<keyword evidence="2" id="KW-0677">Repeat</keyword>
<evidence type="ECO:0000313" key="5">
    <source>
        <dbReference type="Proteomes" id="UP000003598"/>
    </source>
</evidence>
<dbReference type="InterPro" id="IPR018357">
    <property type="entry name" value="Hexapep_transf_CS"/>
</dbReference>
<dbReference type="Proteomes" id="UP000003598">
    <property type="component" value="Unassembled WGS sequence"/>
</dbReference>
<dbReference type="InterPro" id="IPR011004">
    <property type="entry name" value="Trimer_LpxA-like_sf"/>
</dbReference>
<dbReference type="PANTHER" id="PTHR23416:SF78">
    <property type="entry name" value="LIPOPOLYSACCHARIDE BIOSYNTHESIS O-ACETYL TRANSFERASE WBBJ-RELATED"/>
    <property type="match status" value="1"/>
</dbReference>
<evidence type="ECO:0000256" key="1">
    <source>
        <dbReference type="ARBA" id="ARBA00022679"/>
    </source>
</evidence>
<dbReference type="EMBL" id="AFFY01000074">
    <property type="protein sequence ID" value="EHG98423.1"/>
    <property type="molecule type" value="Genomic_DNA"/>
</dbReference>
<gene>
    <name evidence="4" type="ORF">HMPREF9441_03529</name>
</gene>
<organism evidence="4 5">
    <name type="scientific">Paraprevotella clara YIT 11840</name>
    <dbReference type="NCBI Taxonomy" id="762968"/>
    <lineage>
        <taxon>Bacteria</taxon>
        <taxon>Pseudomonadati</taxon>
        <taxon>Bacteroidota</taxon>
        <taxon>Bacteroidia</taxon>
        <taxon>Bacteroidales</taxon>
        <taxon>Prevotellaceae</taxon>
        <taxon>Paraprevotella</taxon>
    </lineage>
</organism>
<dbReference type="Gene3D" id="2.160.10.10">
    <property type="entry name" value="Hexapeptide repeat proteins"/>
    <property type="match status" value="1"/>
</dbReference>
<evidence type="ECO:0000313" key="4">
    <source>
        <dbReference type="EMBL" id="EHG98423.1"/>
    </source>
</evidence>
<dbReference type="InterPro" id="IPR001451">
    <property type="entry name" value="Hexapep"/>
</dbReference>
<dbReference type="PROSITE" id="PS00101">
    <property type="entry name" value="HEXAPEP_TRANSFERASES"/>
    <property type="match status" value="1"/>
</dbReference>
<protein>
    <submittedName>
        <fullName evidence="4">Bacterial transferase hexapeptide repeat protein</fullName>
    </submittedName>
</protein>
<reference evidence="4 5" key="1">
    <citation type="submission" date="2011-03" db="EMBL/GenBank/DDBJ databases">
        <authorList>
            <person name="Weinstock G."/>
            <person name="Sodergren E."/>
            <person name="Clifton S."/>
            <person name="Fulton L."/>
            <person name="Fulton B."/>
            <person name="Courtney L."/>
            <person name="Fronick C."/>
            <person name="Harrison M."/>
            <person name="Strong C."/>
            <person name="Farmer C."/>
            <person name="Delahaunty K."/>
            <person name="Markovic C."/>
            <person name="Hall O."/>
            <person name="Minx P."/>
            <person name="Tomlinson C."/>
            <person name="Mitreva M."/>
            <person name="Hou S."/>
            <person name="Chen J."/>
            <person name="Wollam A."/>
            <person name="Pepin K.H."/>
            <person name="Johnson M."/>
            <person name="Bhonagiri V."/>
            <person name="Zhang X."/>
            <person name="Suruliraj S."/>
            <person name="Warren W."/>
            <person name="Chinwalla A."/>
            <person name="Mardis E.R."/>
            <person name="Wilson R.K."/>
        </authorList>
    </citation>
    <scope>NUCLEOTIDE SEQUENCE [LARGE SCALE GENOMIC DNA]</scope>
    <source>
        <strain evidence="4 5">YIT 11840</strain>
    </source>
</reference>
<name>G5SVV8_9BACT</name>
<dbReference type="OrthoDB" id="9812571at2"/>
<dbReference type="GeneID" id="93558725"/>
<dbReference type="SUPFAM" id="SSF51161">
    <property type="entry name" value="Trimeric LpxA-like enzymes"/>
    <property type="match status" value="1"/>
</dbReference>
<keyword evidence="1 4" id="KW-0808">Transferase</keyword>
<dbReference type="STRING" id="762968.HMPREF9441_03529"/>
<dbReference type="PANTHER" id="PTHR23416">
    <property type="entry name" value="SIALIC ACID SYNTHASE-RELATED"/>
    <property type="match status" value="1"/>
</dbReference>
<dbReference type="GO" id="GO:0016746">
    <property type="term" value="F:acyltransferase activity"/>
    <property type="evidence" value="ECO:0007669"/>
    <property type="project" value="UniProtKB-KW"/>
</dbReference>
<dbReference type="Pfam" id="PF14602">
    <property type="entry name" value="Hexapep_2"/>
    <property type="match status" value="1"/>
</dbReference>
<accession>G5SVV8</accession>
<comment type="caution">
    <text evidence="4">The sequence shown here is derived from an EMBL/GenBank/DDBJ whole genome shotgun (WGS) entry which is preliminary data.</text>
</comment>
<dbReference type="RefSeq" id="WP_008622721.1">
    <property type="nucleotide sequence ID" value="NZ_JH376642.1"/>
</dbReference>
<keyword evidence="5" id="KW-1185">Reference proteome</keyword>